<proteinExistence type="predicted"/>
<feature type="compositionally biased region" description="Basic and acidic residues" evidence="1">
    <location>
        <begin position="440"/>
        <end position="451"/>
    </location>
</feature>
<feature type="compositionally biased region" description="Low complexity" evidence="1">
    <location>
        <begin position="214"/>
        <end position="241"/>
    </location>
</feature>
<feature type="compositionally biased region" description="Low complexity" evidence="1">
    <location>
        <begin position="389"/>
        <end position="409"/>
    </location>
</feature>
<protein>
    <submittedName>
        <fullName evidence="2">Uncharacterized protein</fullName>
    </submittedName>
</protein>
<feature type="compositionally biased region" description="Polar residues" evidence="1">
    <location>
        <begin position="635"/>
        <end position="646"/>
    </location>
</feature>
<feature type="compositionally biased region" description="Basic and acidic residues" evidence="1">
    <location>
        <begin position="294"/>
        <end position="309"/>
    </location>
</feature>
<keyword evidence="3" id="KW-1185">Reference proteome</keyword>
<evidence type="ECO:0000256" key="1">
    <source>
        <dbReference type="SAM" id="MobiDB-lite"/>
    </source>
</evidence>
<sequence length="1078" mass="110398">MDGTYGTVFPTSKAMSVAPSSNDGNQYKVNVSRQKTKKWANFKPQNYDGDDWGDEYGDQDDDDADDQPPAPPPKPLGPRFPTGNNSPTSRQFQPTGSPPVRTFPQQHPAPSLAGLPVRSQTASPPSVPISGPPRRTGTDPYSSSPRNSPGYSRPPFSPDGRRGGSPAPQGGHQLPSQLSSRENTMPDLDGGAGALDAMRQANASPRSIDRSEARSGSPSIAGASAPASASASAPGGTKPPAFVRPADLYRRMGEEAGRSGAGPVGGPLNETVGASGATAVDALEQKQNQGQGQDRGEGQGEVTYHDEQSKSVQPVSFGDIRRYSTSPQLPDLSRMSAFGEDLFSSTFFPGSGLRSPLSGSLQSPSSGDCIPEADETATTEEPAKGLVQATEATDTGATTGTTNAGEPAAAPSPPDQPNQDGPLGLPLHQDATQAALDAPEPPKPDTADAAREPTSSTETQQTVPQPTRPQLPGGWVTETPSTPGDFSAPAPLDPSSTEISDETAKSQDALAAAVAAATPAITGSSQDATSAADGASDNNAPTALHSDSPRDLPVSTSSPAPNVTNEEMGPPQTSPEATRHLASPSLDVETTKPGSPGPATGSTGHSEITPTAPLNTRRSTPENPPPRLSPPLPADSTTDSSNNSPVKDSDLLSEEIMKSLSPGQPSTSAFTNIAEDPAAAYHAAASTDPTRESSYLGDVYGDYWSTTEDKVEPGLLLPGAGGEVPDVPPIPTEVVKGDNAVEAPSDSAPGGPSDAQSGSVLGDSTLQKRFSWEGLSQAAAASKTPPAAGPPTEQKALGSGLDNVVNIESVPGAPEVNPLQSSSAREAEKSAEDLRAESAPEFNPAATLGASLGLNKHDRSTSLGSDSSNEPSNTKRLSLAEEKEVLQDSSHPVSASPPLEQHPAFTRDSDQQHSGLQPVGPAPGSSRGGTGNGNANNLAASTNIINFRNIMEMTLASDRIRLYNETRTQFAALESGLGEWVQVMTSAHPEHAEGVLMAHAAAAAPLHDGTAAGLSGLGGRGPALHIPQHLQHGLSGLGRSGNQAGTKSKELLMAAGKAGKGLFSKGRNKLRGAGGGGV</sequence>
<feature type="compositionally biased region" description="Polar residues" evidence="1">
    <location>
        <begin position="861"/>
        <end position="876"/>
    </location>
</feature>
<name>A0AAN6ZM52_9PEZI</name>
<feature type="compositionally biased region" description="Low complexity" evidence="1">
    <location>
        <begin position="452"/>
        <end position="470"/>
    </location>
</feature>
<organism evidence="2 3">
    <name type="scientific">Dichotomopilus funicola</name>
    <dbReference type="NCBI Taxonomy" id="1934379"/>
    <lineage>
        <taxon>Eukaryota</taxon>
        <taxon>Fungi</taxon>
        <taxon>Dikarya</taxon>
        <taxon>Ascomycota</taxon>
        <taxon>Pezizomycotina</taxon>
        <taxon>Sordariomycetes</taxon>
        <taxon>Sordariomycetidae</taxon>
        <taxon>Sordariales</taxon>
        <taxon>Chaetomiaceae</taxon>
        <taxon>Dichotomopilus</taxon>
    </lineage>
</organism>
<dbReference type="AlphaFoldDB" id="A0AAN6ZM52"/>
<evidence type="ECO:0000313" key="3">
    <source>
        <dbReference type="Proteomes" id="UP001302676"/>
    </source>
</evidence>
<feature type="compositionally biased region" description="Polar residues" evidence="1">
    <location>
        <begin position="754"/>
        <end position="768"/>
    </location>
</feature>
<dbReference type="RefSeq" id="XP_062636913.1">
    <property type="nucleotide sequence ID" value="XM_062777294.1"/>
</dbReference>
<feature type="region of interest" description="Disordered" evidence="1">
    <location>
        <begin position="714"/>
        <end position="935"/>
    </location>
</feature>
<reference evidence="2" key="2">
    <citation type="submission" date="2023-05" db="EMBL/GenBank/DDBJ databases">
        <authorList>
            <consortium name="Lawrence Berkeley National Laboratory"/>
            <person name="Steindorff A."/>
            <person name="Hensen N."/>
            <person name="Bonometti L."/>
            <person name="Westerberg I."/>
            <person name="Brannstrom I.O."/>
            <person name="Guillou S."/>
            <person name="Cros-Aarteil S."/>
            <person name="Calhoun S."/>
            <person name="Haridas S."/>
            <person name="Kuo A."/>
            <person name="Mondo S."/>
            <person name="Pangilinan J."/>
            <person name="Riley R."/>
            <person name="Labutti K."/>
            <person name="Andreopoulos B."/>
            <person name="Lipzen A."/>
            <person name="Chen C."/>
            <person name="Yanf M."/>
            <person name="Daum C."/>
            <person name="Ng V."/>
            <person name="Clum A."/>
            <person name="Ohm R."/>
            <person name="Martin F."/>
            <person name="Silar P."/>
            <person name="Natvig D."/>
            <person name="Lalanne C."/>
            <person name="Gautier V."/>
            <person name="Ament-Velasquez S.L."/>
            <person name="Kruys A."/>
            <person name="Hutchinson M.I."/>
            <person name="Powell A.J."/>
            <person name="Barry K."/>
            <person name="Miller A.N."/>
            <person name="Grigoriev I.V."/>
            <person name="Debuchy R."/>
            <person name="Gladieux P."/>
            <person name="Thoren M.H."/>
            <person name="Johannesson H."/>
        </authorList>
    </citation>
    <scope>NUCLEOTIDE SEQUENCE</scope>
    <source>
        <strain evidence="2">CBS 141.50</strain>
    </source>
</reference>
<dbReference type="EMBL" id="MU853585">
    <property type="protein sequence ID" value="KAK4143542.1"/>
    <property type="molecule type" value="Genomic_DNA"/>
</dbReference>
<feature type="compositionally biased region" description="Polar residues" evidence="1">
    <location>
        <begin position="139"/>
        <end position="150"/>
    </location>
</feature>
<feature type="compositionally biased region" description="Low complexity" evidence="1">
    <location>
        <begin position="506"/>
        <end position="520"/>
    </location>
</feature>
<feature type="compositionally biased region" description="Pro residues" evidence="1">
    <location>
        <begin position="68"/>
        <end position="78"/>
    </location>
</feature>
<feature type="compositionally biased region" description="Polar residues" evidence="1">
    <location>
        <begin position="84"/>
        <end position="95"/>
    </location>
</feature>
<feature type="compositionally biased region" description="Basic and acidic residues" evidence="1">
    <location>
        <begin position="825"/>
        <end position="838"/>
    </location>
</feature>
<feature type="region of interest" description="Disordered" evidence="1">
    <location>
        <begin position="1"/>
        <end position="652"/>
    </location>
</feature>
<feature type="compositionally biased region" description="Polar residues" evidence="1">
    <location>
        <begin position="554"/>
        <end position="565"/>
    </location>
</feature>
<reference evidence="2" key="1">
    <citation type="journal article" date="2023" name="Mol. Phylogenet. Evol.">
        <title>Genome-scale phylogeny and comparative genomics of the fungal order Sordariales.</title>
        <authorList>
            <person name="Hensen N."/>
            <person name="Bonometti L."/>
            <person name="Westerberg I."/>
            <person name="Brannstrom I.O."/>
            <person name="Guillou S."/>
            <person name="Cros-Aarteil S."/>
            <person name="Calhoun S."/>
            <person name="Haridas S."/>
            <person name="Kuo A."/>
            <person name="Mondo S."/>
            <person name="Pangilinan J."/>
            <person name="Riley R."/>
            <person name="LaButti K."/>
            <person name="Andreopoulos B."/>
            <person name="Lipzen A."/>
            <person name="Chen C."/>
            <person name="Yan M."/>
            <person name="Daum C."/>
            <person name="Ng V."/>
            <person name="Clum A."/>
            <person name="Steindorff A."/>
            <person name="Ohm R.A."/>
            <person name="Martin F."/>
            <person name="Silar P."/>
            <person name="Natvig D.O."/>
            <person name="Lalanne C."/>
            <person name="Gautier V."/>
            <person name="Ament-Velasquez S.L."/>
            <person name="Kruys A."/>
            <person name="Hutchinson M.I."/>
            <person name="Powell A.J."/>
            <person name="Barry K."/>
            <person name="Miller A.N."/>
            <person name="Grigoriev I.V."/>
            <person name="Debuchy R."/>
            <person name="Gladieux P."/>
            <person name="Hiltunen Thoren M."/>
            <person name="Johannesson H."/>
        </authorList>
    </citation>
    <scope>NUCLEOTIDE SEQUENCE</scope>
    <source>
        <strain evidence="2">CBS 141.50</strain>
    </source>
</reference>
<comment type="caution">
    <text evidence="2">The sequence shown here is derived from an EMBL/GenBank/DDBJ whole genome shotgun (WGS) entry which is preliminary data.</text>
</comment>
<feature type="compositionally biased region" description="Pro residues" evidence="1">
    <location>
        <begin position="622"/>
        <end position="633"/>
    </location>
</feature>
<gene>
    <name evidence="2" type="ORF">C8A04DRAFT_12299</name>
</gene>
<evidence type="ECO:0000313" key="2">
    <source>
        <dbReference type="EMBL" id="KAK4143542.1"/>
    </source>
</evidence>
<feature type="compositionally biased region" description="Polar residues" evidence="1">
    <location>
        <begin position="9"/>
        <end position="33"/>
    </location>
</feature>
<dbReference type="GeneID" id="87813907"/>
<feature type="compositionally biased region" description="Low complexity" evidence="1">
    <location>
        <begin position="349"/>
        <end position="367"/>
    </location>
</feature>
<feature type="compositionally biased region" description="Polar residues" evidence="1">
    <location>
        <begin position="608"/>
        <end position="618"/>
    </location>
</feature>
<feature type="compositionally biased region" description="Acidic residues" evidence="1">
    <location>
        <begin position="48"/>
        <end position="66"/>
    </location>
</feature>
<feature type="compositionally biased region" description="Basic and acidic residues" evidence="1">
    <location>
        <begin position="247"/>
        <end position="257"/>
    </location>
</feature>
<feature type="compositionally biased region" description="Polar residues" evidence="1">
    <location>
        <begin position="174"/>
        <end position="183"/>
    </location>
</feature>
<dbReference type="Proteomes" id="UP001302676">
    <property type="component" value="Unassembled WGS sequence"/>
</dbReference>
<accession>A0AAN6ZM52</accession>
<feature type="compositionally biased region" description="Low complexity" evidence="1">
    <location>
        <begin position="591"/>
        <end position="606"/>
    </location>
</feature>